<proteinExistence type="predicted"/>
<dbReference type="Pfam" id="PF00149">
    <property type="entry name" value="Metallophos"/>
    <property type="match status" value="1"/>
</dbReference>
<dbReference type="AlphaFoldDB" id="A0A2A6M6I5"/>
<dbReference type="Proteomes" id="UP000220353">
    <property type="component" value="Unassembled WGS sequence"/>
</dbReference>
<sequence length="255" mass="28366">MRLWVISDLHTEFAPFAVPRPLPRADACVVAGDFGVGGITPALTWLHRNIAPAMDLVFVAGNHDYYRTAYVEALREGREAASRLPGVHFLENDTVTLDSVTFVGCTLWTDFALNGHQELAMFDARTGMNDYKRIKFAKRPFARFTPERTVRTHLDSRAYLERVLAAANGKTVVVTHHAPSRLSIPEHLASDRLSAAYASNLDDLMLKFKPALWIHGHIHDPVDYLVGGTRVLSNPVGYPGERLNGSSYRGMIVEV</sequence>
<dbReference type="PANTHER" id="PTHR37844">
    <property type="entry name" value="SER/THR PROTEIN PHOSPHATASE SUPERFAMILY (AFU_ORTHOLOGUE AFUA_1G14840)"/>
    <property type="match status" value="1"/>
</dbReference>
<dbReference type="PANTHER" id="PTHR37844:SF2">
    <property type="entry name" value="SER_THR PROTEIN PHOSPHATASE SUPERFAMILY (AFU_ORTHOLOGUE AFUA_1G14840)"/>
    <property type="match status" value="1"/>
</dbReference>
<dbReference type="InterPro" id="IPR029052">
    <property type="entry name" value="Metallo-depent_PP-like"/>
</dbReference>
<dbReference type="InterPro" id="IPR004843">
    <property type="entry name" value="Calcineurin-like_PHP"/>
</dbReference>
<dbReference type="SUPFAM" id="SSF56300">
    <property type="entry name" value="Metallo-dependent phosphatases"/>
    <property type="match status" value="1"/>
</dbReference>
<evidence type="ECO:0000259" key="1">
    <source>
        <dbReference type="Pfam" id="PF00149"/>
    </source>
</evidence>
<dbReference type="RefSeq" id="WP_097586378.1">
    <property type="nucleotide sequence ID" value="NZ_NWTC01000001.1"/>
</dbReference>
<accession>A0A2A6M6I5</accession>
<name>A0A2A6M6I5_RHIFR</name>
<comment type="caution">
    <text evidence="2">The sequence shown here is derived from an EMBL/GenBank/DDBJ whole genome shotgun (WGS) entry which is preliminary data.</text>
</comment>
<protein>
    <submittedName>
        <fullName evidence="2">Phosphatase</fullName>
    </submittedName>
</protein>
<gene>
    <name evidence="2" type="ORF">CO661_00370</name>
</gene>
<evidence type="ECO:0000313" key="2">
    <source>
        <dbReference type="EMBL" id="PDT50157.1"/>
    </source>
</evidence>
<dbReference type="Gene3D" id="3.60.21.10">
    <property type="match status" value="1"/>
</dbReference>
<dbReference type="GO" id="GO:0016787">
    <property type="term" value="F:hydrolase activity"/>
    <property type="evidence" value="ECO:0007669"/>
    <property type="project" value="InterPro"/>
</dbReference>
<dbReference type="EMBL" id="NWTC01000001">
    <property type="protein sequence ID" value="PDT50157.1"/>
    <property type="molecule type" value="Genomic_DNA"/>
</dbReference>
<feature type="domain" description="Calcineurin-like phosphoesterase" evidence="1">
    <location>
        <begin position="1"/>
        <end position="221"/>
    </location>
</feature>
<evidence type="ECO:0000313" key="3">
    <source>
        <dbReference type="Proteomes" id="UP000220353"/>
    </source>
</evidence>
<organism evidence="2 3">
    <name type="scientific">Rhizobium fredii</name>
    <name type="common">Sinorhizobium fredii</name>
    <dbReference type="NCBI Taxonomy" id="380"/>
    <lineage>
        <taxon>Bacteria</taxon>
        <taxon>Pseudomonadati</taxon>
        <taxon>Pseudomonadota</taxon>
        <taxon>Alphaproteobacteria</taxon>
        <taxon>Hyphomicrobiales</taxon>
        <taxon>Rhizobiaceae</taxon>
        <taxon>Sinorhizobium/Ensifer group</taxon>
        <taxon>Sinorhizobium</taxon>
    </lineage>
</organism>
<reference evidence="2 3" key="1">
    <citation type="submission" date="2017-09" db="EMBL/GenBank/DDBJ databases">
        <title>Comparative genomics of rhizobia isolated from Phaseolus vulgaris in China.</title>
        <authorList>
            <person name="Tong W."/>
        </authorList>
    </citation>
    <scope>NUCLEOTIDE SEQUENCE [LARGE SCALE GENOMIC DNA]</scope>
    <source>
        <strain evidence="2 3">PCH1</strain>
    </source>
</reference>